<dbReference type="EMBL" id="BAABIK010000003">
    <property type="protein sequence ID" value="GAA4930996.1"/>
    <property type="molecule type" value="Genomic_DNA"/>
</dbReference>
<comment type="caution">
    <text evidence="1">The sequence shown here is derived from an EMBL/GenBank/DDBJ whole genome shotgun (WGS) entry which is preliminary data.</text>
</comment>
<organism evidence="1 2">
    <name type="scientific">Streptomonospora halophila</name>
    <dbReference type="NCBI Taxonomy" id="427369"/>
    <lineage>
        <taxon>Bacteria</taxon>
        <taxon>Bacillati</taxon>
        <taxon>Actinomycetota</taxon>
        <taxon>Actinomycetes</taxon>
        <taxon>Streptosporangiales</taxon>
        <taxon>Nocardiopsidaceae</taxon>
        <taxon>Streptomonospora</taxon>
    </lineage>
</organism>
<proteinExistence type="predicted"/>
<dbReference type="Proteomes" id="UP001499993">
    <property type="component" value="Unassembled WGS sequence"/>
</dbReference>
<evidence type="ECO:0000313" key="1">
    <source>
        <dbReference type="EMBL" id="GAA4930996.1"/>
    </source>
</evidence>
<keyword evidence="2" id="KW-1185">Reference proteome</keyword>
<protein>
    <submittedName>
        <fullName evidence="1">Uncharacterized protein</fullName>
    </submittedName>
</protein>
<sequence>MDRRHRRGRAVGRVSGDRAALRRGFRSGSFDRTRCGTEGGRPVDSTLPSVFRRGSCPVAFTTPRGTVGRDAAVARDGAPQPSAPLGRICAEEYGRRLIPAIPA</sequence>
<name>A0ABP9G743_9ACTN</name>
<accession>A0ABP9G743</accession>
<reference evidence="2" key="1">
    <citation type="journal article" date="2019" name="Int. J. Syst. Evol. Microbiol.">
        <title>The Global Catalogue of Microorganisms (GCM) 10K type strain sequencing project: providing services to taxonomists for standard genome sequencing and annotation.</title>
        <authorList>
            <consortium name="The Broad Institute Genomics Platform"/>
            <consortium name="The Broad Institute Genome Sequencing Center for Infectious Disease"/>
            <person name="Wu L."/>
            <person name="Ma J."/>
        </authorList>
    </citation>
    <scope>NUCLEOTIDE SEQUENCE [LARGE SCALE GENOMIC DNA]</scope>
    <source>
        <strain evidence="2">JCM 18123</strain>
    </source>
</reference>
<evidence type="ECO:0000313" key="2">
    <source>
        <dbReference type="Proteomes" id="UP001499993"/>
    </source>
</evidence>
<gene>
    <name evidence="1" type="ORF">GCM10023224_08560</name>
</gene>